<accession>A0A1D7XJC0</accession>
<dbReference type="InterPro" id="IPR036746">
    <property type="entry name" value="TT1725-like_sf"/>
</dbReference>
<dbReference type="EMBL" id="CP017253">
    <property type="protein sequence ID" value="AOR23438.1"/>
    <property type="molecule type" value="Genomic_DNA"/>
</dbReference>
<dbReference type="Gene3D" id="3.30.70.1120">
    <property type="entry name" value="TT1725-like"/>
    <property type="match status" value="1"/>
</dbReference>
<dbReference type="InterPro" id="IPR007546">
    <property type="entry name" value="DUF503"/>
</dbReference>
<dbReference type="STRING" id="394958.BGI42_06660"/>
<proteinExistence type="predicted"/>
<reference evidence="2" key="1">
    <citation type="submission" date="2016-09" db="EMBL/GenBank/DDBJ databases">
        <title>Genomics of Clostridium taeniosporum, an organism which forms endospores with ribbon-like appendages.</title>
        <authorList>
            <person name="Walker J.R."/>
        </authorList>
    </citation>
    <scope>NUCLEOTIDE SEQUENCE [LARGE SCALE GENOMIC DNA]</scope>
    <source>
        <strain evidence="2">1/k</strain>
    </source>
</reference>
<dbReference type="SUPFAM" id="SSF103007">
    <property type="entry name" value="Hypothetical protein TT1725"/>
    <property type="match status" value="1"/>
</dbReference>
<name>A0A1D7XJC0_9CLOT</name>
<dbReference type="RefSeq" id="WP_069679589.1">
    <property type="nucleotide sequence ID" value="NZ_CP017253.2"/>
</dbReference>
<sequence>MKILMLKITLRASWVMSLKEKRMIIKSIIQRLKNKFNISVAEIDKQDIHKIMVIGISGICGNSAQIDSTYENIINFIEDNTDAEIINIQKEEEIF</sequence>
<dbReference type="Proteomes" id="UP000094652">
    <property type="component" value="Chromosome"/>
</dbReference>
<dbReference type="AlphaFoldDB" id="A0A1D7XJC0"/>
<dbReference type="OrthoDB" id="9809023at2"/>
<dbReference type="Pfam" id="PF04456">
    <property type="entry name" value="DUF503"/>
    <property type="match status" value="1"/>
</dbReference>
<dbReference type="PANTHER" id="PTHR36441">
    <property type="entry name" value="HYPOTHETICAL CYTOSOLIC PROTEIN"/>
    <property type="match status" value="1"/>
</dbReference>
<gene>
    <name evidence="1" type="ORF">BGI42_06660</name>
</gene>
<evidence type="ECO:0000313" key="1">
    <source>
        <dbReference type="EMBL" id="AOR23438.1"/>
    </source>
</evidence>
<evidence type="ECO:0000313" key="2">
    <source>
        <dbReference type="Proteomes" id="UP000094652"/>
    </source>
</evidence>
<dbReference type="KEGG" id="ctae:BGI42_06660"/>
<dbReference type="PANTHER" id="PTHR36441:SF1">
    <property type="entry name" value="DUF503 DOMAIN-CONTAINING PROTEIN"/>
    <property type="match status" value="1"/>
</dbReference>
<keyword evidence="2" id="KW-1185">Reference proteome</keyword>
<protein>
    <submittedName>
        <fullName evidence="1">DUF503 domain-containing protein</fullName>
    </submittedName>
</protein>
<organism evidence="1 2">
    <name type="scientific">Clostridium taeniosporum</name>
    <dbReference type="NCBI Taxonomy" id="394958"/>
    <lineage>
        <taxon>Bacteria</taxon>
        <taxon>Bacillati</taxon>
        <taxon>Bacillota</taxon>
        <taxon>Clostridia</taxon>
        <taxon>Eubacteriales</taxon>
        <taxon>Clostridiaceae</taxon>
        <taxon>Clostridium</taxon>
    </lineage>
</organism>